<reference evidence="2" key="1">
    <citation type="submission" date="2018-01" db="EMBL/GenBank/DDBJ databases">
        <authorList>
            <person name="Alioto T."/>
            <person name="Alioto T."/>
        </authorList>
    </citation>
    <scope>NUCLEOTIDE SEQUENCE [LARGE SCALE GENOMIC DNA]</scope>
</reference>
<protein>
    <submittedName>
        <fullName evidence="1">Uncharacterized protein</fullName>
    </submittedName>
</protein>
<proteinExistence type="predicted"/>
<dbReference type="AlphaFoldDB" id="A0A3B0KSH8"/>
<accession>A0A3B0KSH8</accession>
<gene>
    <name evidence="1" type="ORF">DGUA_6G009138</name>
</gene>
<name>A0A3B0KSH8_DROGU</name>
<evidence type="ECO:0000313" key="1">
    <source>
        <dbReference type="EMBL" id="SPP86848.1"/>
    </source>
</evidence>
<sequence length="105" mass="11084">AQAWPPELQPQDQDQAQASLCFASFALRSSSTSFLSSPATRCSIPLPFCPGQAVVSGHTSEKKSQLSISGRVLTSHLLLLSLSLSLSCVCVCGCVCDKAIRHGSF</sequence>
<evidence type="ECO:0000313" key="2">
    <source>
        <dbReference type="Proteomes" id="UP000268350"/>
    </source>
</evidence>
<dbReference type="EMBL" id="OUUW01000011">
    <property type="protein sequence ID" value="SPP86848.1"/>
    <property type="molecule type" value="Genomic_DNA"/>
</dbReference>
<feature type="non-terminal residue" evidence="1">
    <location>
        <position position="105"/>
    </location>
</feature>
<organism evidence="1 2">
    <name type="scientific">Drosophila guanche</name>
    <name type="common">Fruit fly</name>
    <dbReference type="NCBI Taxonomy" id="7266"/>
    <lineage>
        <taxon>Eukaryota</taxon>
        <taxon>Metazoa</taxon>
        <taxon>Ecdysozoa</taxon>
        <taxon>Arthropoda</taxon>
        <taxon>Hexapoda</taxon>
        <taxon>Insecta</taxon>
        <taxon>Pterygota</taxon>
        <taxon>Neoptera</taxon>
        <taxon>Endopterygota</taxon>
        <taxon>Diptera</taxon>
        <taxon>Brachycera</taxon>
        <taxon>Muscomorpha</taxon>
        <taxon>Ephydroidea</taxon>
        <taxon>Drosophilidae</taxon>
        <taxon>Drosophila</taxon>
        <taxon>Sophophora</taxon>
    </lineage>
</organism>
<keyword evidence="2" id="KW-1185">Reference proteome</keyword>
<feature type="non-terminal residue" evidence="1">
    <location>
        <position position="1"/>
    </location>
</feature>
<dbReference type="Proteomes" id="UP000268350">
    <property type="component" value="Unassembled WGS sequence"/>
</dbReference>